<reference evidence="2 3" key="1">
    <citation type="submission" date="2016-10" db="EMBL/GenBank/DDBJ databases">
        <authorList>
            <person name="de Groot N.N."/>
        </authorList>
    </citation>
    <scope>NUCLEOTIDE SEQUENCE [LARGE SCALE GENOMIC DNA]</scope>
    <source>
        <strain evidence="2 3">A52C2</strain>
    </source>
</reference>
<proteinExistence type="predicted"/>
<feature type="transmembrane region" description="Helical" evidence="1">
    <location>
        <begin position="7"/>
        <end position="29"/>
    </location>
</feature>
<keyword evidence="1" id="KW-0812">Transmembrane</keyword>
<dbReference type="Proteomes" id="UP000199647">
    <property type="component" value="Unassembled WGS sequence"/>
</dbReference>
<dbReference type="EMBL" id="FOFG01000014">
    <property type="protein sequence ID" value="SER29058.1"/>
    <property type="molecule type" value="Genomic_DNA"/>
</dbReference>
<dbReference type="STRING" id="1855383.SAMN05216548_114118"/>
<evidence type="ECO:0000256" key="1">
    <source>
        <dbReference type="SAM" id="Phobius"/>
    </source>
</evidence>
<dbReference type="AlphaFoldDB" id="A0A1H9MZH2"/>
<gene>
    <name evidence="2" type="ORF">SAMN05216548_114118</name>
</gene>
<evidence type="ECO:0000313" key="3">
    <source>
        <dbReference type="Proteomes" id="UP000199647"/>
    </source>
</evidence>
<dbReference type="RefSeq" id="WP_143062028.1">
    <property type="nucleotide sequence ID" value="NZ_FOFG01000014.1"/>
</dbReference>
<feature type="transmembrane region" description="Helical" evidence="1">
    <location>
        <begin position="90"/>
        <end position="109"/>
    </location>
</feature>
<evidence type="ECO:0000313" key="2">
    <source>
        <dbReference type="EMBL" id="SER29058.1"/>
    </source>
</evidence>
<sequence>MRSIIQVAEVLSVISFVAFCLMGAVTLWIQQKAAAAAGAATTSAAGAAASAAAQPTADQHGFAADALQTAVDLVKAIPAAMEAVVKAGPAMAALLASILFLAIAATVAIERQPKLSCSIPAQTGLTLDQNKLKDAVTVICVGVKKS</sequence>
<name>A0A1H9MZH2_9HYPH</name>
<keyword evidence="1" id="KW-1133">Transmembrane helix</keyword>
<keyword evidence="1" id="KW-0472">Membrane</keyword>
<keyword evidence="3" id="KW-1185">Reference proteome</keyword>
<accession>A0A1H9MZH2</accession>
<protein>
    <submittedName>
        <fullName evidence="2">Uncharacterized protein</fullName>
    </submittedName>
</protein>
<organism evidence="2 3">
    <name type="scientific">Faunimonas pinastri</name>
    <dbReference type="NCBI Taxonomy" id="1855383"/>
    <lineage>
        <taxon>Bacteria</taxon>
        <taxon>Pseudomonadati</taxon>
        <taxon>Pseudomonadota</taxon>
        <taxon>Alphaproteobacteria</taxon>
        <taxon>Hyphomicrobiales</taxon>
        <taxon>Afifellaceae</taxon>
        <taxon>Faunimonas</taxon>
    </lineage>
</organism>